<feature type="transmembrane region" description="Helical" evidence="2">
    <location>
        <begin position="30"/>
        <end position="59"/>
    </location>
</feature>
<keyword evidence="4" id="KW-1185">Reference proteome</keyword>
<organism evidence="3 4">
    <name type="scientific">Aspergillus campestris (strain IBT 28561)</name>
    <dbReference type="NCBI Taxonomy" id="1392248"/>
    <lineage>
        <taxon>Eukaryota</taxon>
        <taxon>Fungi</taxon>
        <taxon>Dikarya</taxon>
        <taxon>Ascomycota</taxon>
        <taxon>Pezizomycotina</taxon>
        <taxon>Eurotiomycetes</taxon>
        <taxon>Eurotiomycetidae</taxon>
        <taxon>Eurotiales</taxon>
        <taxon>Aspergillaceae</taxon>
        <taxon>Aspergillus</taxon>
        <taxon>Aspergillus subgen. Circumdati</taxon>
    </lineage>
</organism>
<evidence type="ECO:0000313" key="3">
    <source>
        <dbReference type="EMBL" id="PKY01617.1"/>
    </source>
</evidence>
<gene>
    <name evidence="3" type="ORF">P168DRAFT_53124</name>
</gene>
<dbReference type="RefSeq" id="XP_024690211.1">
    <property type="nucleotide sequence ID" value="XM_024841991.1"/>
</dbReference>
<evidence type="ECO:0000256" key="1">
    <source>
        <dbReference type="SAM" id="MobiDB-lite"/>
    </source>
</evidence>
<proteinExistence type="predicted"/>
<feature type="transmembrane region" description="Helical" evidence="2">
    <location>
        <begin position="71"/>
        <end position="89"/>
    </location>
</feature>
<name>A0A2I1CVF6_ASPC2</name>
<feature type="region of interest" description="Disordered" evidence="1">
    <location>
        <begin position="1"/>
        <end position="23"/>
    </location>
</feature>
<protein>
    <submittedName>
        <fullName evidence="3">Uncharacterized protein</fullName>
    </submittedName>
</protein>
<keyword evidence="2" id="KW-0472">Membrane</keyword>
<dbReference type="AlphaFoldDB" id="A0A2I1CVF6"/>
<reference evidence="3" key="1">
    <citation type="submission" date="2016-12" db="EMBL/GenBank/DDBJ databases">
        <title>The genomes of Aspergillus section Nigri reveals drivers in fungal speciation.</title>
        <authorList>
            <consortium name="DOE Joint Genome Institute"/>
            <person name="Vesth T.C."/>
            <person name="Nybo J."/>
            <person name="Theobald S."/>
            <person name="Brandl J."/>
            <person name="Frisvad J.C."/>
            <person name="Nielsen K.F."/>
            <person name="Lyhne E.K."/>
            <person name="Kogle M.E."/>
            <person name="Kuo A."/>
            <person name="Riley R."/>
            <person name="Clum A."/>
            <person name="Nolan M."/>
            <person name="Lipzen A."/>
            <person name="Salamov A."/>
            <person name="Henrissat B."/>
            <person name="Wiebenga A."/>
            <person name="De vries R.P."/>
            <person name="Grigoriev I.V."/>
            <person name="Mortensen U.H."/>
            <person name="Andersen M.R."/>
            <person name="Baker S.E."/>
        </authorList>
    </citation>
    <scope>NUCLEOTIDE SEQUENCE</scope>
    <source>
        <strain evidence="3">IBT 28561</strain>
    </source>
</reference>
<dbReference type="EMBL" id="MSFM01000011">
    <property type="protein sequence ID" value="PKY01617.1"/>
    <property type="molecule type" value="Genomic_DNA"/>
</dbReference>
<keyword evidence="2" id="KW-0812">Transmembrane</keyword>
<evidence type="ECO:0000313" key="4">
    <source>
        <dbReference type="Proteomes" id="UP000234254"/>
    </source>
</evidence>
<dbReference type="GeneID" id="36549520"/>
<keyword evidence="2" id="KW-1133">Transmembrane helix</keyword>
<evidence type="ECO:0000256" key="2">
    <source>
        <dbReference type="SAM" id="Phobius"/>
    </source>
</evidence>
<feature type="compositionally biased region" description="Basic and acidic residues" evidence="1">
    <location>
        <begin position="1"/>
        <end position="17"/>
    </location>
</feature>
<accession>A0A2I1CVF6</accession>
<dbReference type="VEuPathDB" id="FungiDB:P168DRAFT_53124"/>
<comment type="caution">
    <text evidence="3">The sequence shown here is derived from an EMBL/GenBank/DDBJ whole genome shotgun (WGS) entry which is preliminary data.</text>
</comment>
<dbReference type="Proteomes" id="UP000234254">
    <property type="component" value="Unassembled WGS sequence"/>
</dbReference>
<sequence length="102" mass="11790">MVDGKKRGDIKETEKGRKEKKKTRPDFPHLLTLLLFLFSRVVFCELYYFLFILIIAIIMTICLFLDPSDDVLPPVLVSSSVLYLISVAVQQRPTRCYLLPIV</sequence>